<protein>
    <submittedName>
        <fullName evidence="2">Protein N-acetyltransferase, RimJ/RimL family</fullName>
    </submittedName>
</protein>
<feature type="domain" description="N-acetyltransferase" evidence="1">
    <location>
        <begin position="15"/>
        <end position="180"/>
    </location>
</feature>
<dbReference type="PANTHER" id="PTHR43610">
    <property type="entry name" value="BLL6696 PROTEIN"/>
    <property type="match status" value="1"/>
</dbReference>
<dbReference type="SUPFAM" id="SSF55729">
    <property type="entry name" value="Acyl-CoA N-acyltransferases (Nat)"/>
    <property type="match status" value="1"/>
</dbReference>
<dbReference type="InterPro" id="IPR000182">
    <property type="entry name" value="GNAT_dom"/>
</dbReference>
<keyword evidence="2" id="KW-0808">Transferase</keyword>
<dbReference type="PROSITE" id="PS51186">
    <property type="entry name" value="GNAT"/>
    <property type="match status" value="1"/>
</dbReference>
<dbReference type="Pfam" id="PF13302">
    <property type="entry name" value="Acetyltransf_3"/>
    <property type="match status" value="1"/>
</dbReference>
<dbReference type="PANTHER" id="PTHR43610:SF1">
    <property type="entry name" value="N-ACETYLTRANSFERASE DOMAIN-CONTAINING PROTEIN"/>
    <property type="match status" value="1"/>
</dbReference>
<evidence type="ECO:0000313" key="2">
    <source>
        <dbReference type="EMBL" id="SCF12701.1"/>
    </source>
</evidence>
<dbReference type="EMBL" id="LT607409">
    <property type="protein sequence ID" value="SCF12701.1"/>
    <property type="molecule type" value="Genomic_DNA"/>
</dbReference>
<keyword evidence="3" id="KW-1185">Reference proteome</keyword>
<dbReference type="CDD" id="cd04301">
    <property type="entry name" value="NAT_SF"/>
    <property type="match status" value="1"/>
</dbReference>
<dbReference type="GO" id="GO:0016747">
    <property type="term" value="F:acyltransferase activity, transferring groups other than amino-acyl groups"/>
    <property type="evidence" value="ECO:0007669"/>
    <property type="project" value="InterPro"/>
</dbReference>
<evidence type="ECO:0000313" key="3">
    <source>
        <dbReference type="Proteomes" id="UP000198224"/>
    </source>
</evidence>
<reference evidence="3" key="1">
    <citation type="submission" date="2016-06" db="EMBL/GenBank/DDBJ databases">
        <authorList>
            <person name="Varghese N."/>
            <person name="Submissions Spin"/>
        </authorList>
    </citation>
    <scope>NUCLEOTIDE SEQUENCE [LARGE SCALE GENOMIC DNA]</scope>
    <source>
        <strain evidence="3">DSM 45160</strain>
    </source>
</reference>
<dbReference type="InterPro" id="IPR016181">
    <property type="entry name" value="Acyl_CoA_acyltransferase"/>
</dbReference>
<gene>
    <name evidence="2" type="ORF">GA0070612_4022</name>
</gene>
<name>A0A1C4XX70_9ACTN</name>
<organism evidence="2 3">
    <name type="scientific">Micromonospora chokoriensis</name>
    <dbReference type="NCBI Taxonomy" id="356851"/>
    <lineage>
        <taxon>Bacteria</taxon>
        <taxon>Bacillati</taxon>
        <taxon>Actinomycetota</taxon>
        <taxon>Actinomycetes</taxon>
        <taxon>Micromonosporales</taxon>
        <taxon>Micromonosporaceae</taxon>
        <taxon>Micromonospora</taxon>
    </lineage>
</organism>
<proteinExistence type="predicted"/>
<dbReference type="AlphaFoldDB" id="A0A1C4XX70"/>
<dbReference type="RefSeq" id="WP_088989299.1">
    <property type="nucleotide sequence ID" value="NZ_LT607409.1"/>
</dbReference>
<dbReference type="Proteomes" id="UP000198224">
    <property type="component" value="Chromosome I"/>
</dbReference>
<accession>A0A1C4XX70</accession>
<sequence>MTDLSHKPTLTGRLVTLRPPTADDAEAMTAVMADPDVARLTGSVTSSADLGVPPPLERSRDWYGSRGAADDRLDLLVVDNATDRVVGEVVLNSWDPDARSVNFRTMVGPEGRGRGLGTEAARLVLGYAFDQLGMHRVGLEVFDFNPRARHVYEKIGFVHEGTRRDALCFDGDWVDAHDMSILEHEWADRRGGS</sequence>
<evidence type="ECO:0000259" key="1">
    <source>
        <dbReference type="PROSITE" id="PS51186"/>
    </source>
</evidence>
<dbReference type="Gene3D" id="3.40.630.30">
    <property type="match status" value="1"/>
</dbReference>